<protein>
    <submittedName>
        <fullName evidence="1">Uncharacterized protein</fullName>
    </submittedName>
</protein>
<sequence>MIFTSFLLLLTGCRSVKVSDLKEDIDYNFEDSTVGTFTDALPKDTHTIDVAYTDEINGLEVSVEKIHFSEGLIGMSLSFKKKSKDKKYSIAAATRAIRVNSKTTLGPKDLTYVDYDKKLWEIGTARGYF</sequence>
<accession>A0A5S9MFI6</accession>
<dbReference type="Proteomes" id="UP000464658">
    <property type="component" value="Chromosome"/>
</dbReference>
<evidence type="ECO:0000313" key="2">
    <source>
        <dbReference type="Proteomes" id="UP000464658"/>
    </source>
</evidence>
<dbReference type="EMBL" id="AP021906">
    <property type="protein sequence ID" value="BBP90904.1"/>
    <property type="molecule type" value="Genomic_DNA"/>
</dbReference>
<proteinExistence type="predicted"/>
<gene>
    <name evidence="1" type="ORF">BsIDN1_45220</name>
</gene>
<organism evidence="1 2">
    <name type="scientific">Bacillus safensis</name>
    <dbReference type="NCBI Taxonomy" id="561879"/>
    <lineage>
        <taxon>Bacteria</taxon>
        <taxon>Bacillati</taxon>
        <taxon>Bacillota</taxon>
        <taxon>Bacilli</taxon>
        <taxon>Bacillales</taxon>
        <taxon>Bacillaceae</taxon>
        <taxon>Bacillus</taxon>
    </lineage>
</organism>
<name>A0A5S9MFI6_BACIA</name>
<evidence type="ECO:0000313" key="1">
    <source>
        <dbReference type="EMBL" id="BBP90904.1"/>
    </source>
</evidence>
<reference evidence="1 2" key="1">
    <citation type="submission" date="2019-12" db="EMBL/GenBank/DDBJ databases">
        <title>Full genome sequence of a Bacillus safensis strain isolated from commercially available natto in Indonesia.</title>
        <authorList>
            <person name="Yoshida M."/>
            <person name="Uomi M."/>
            <person name="Waturangi D."/>
            <person name="Ekaputri J.J."/>
            <person name="Setiamarga D.H.E."/>
        </authorList>
    </citation>
    <scope>NUCLEOTIDE SEQUENCE [LARGE SCALE GENOMIC DNA]</scope>
    <source>
        <strain evidence="1 2">IDN1</strain>
    </source>
</reference>
<dbReference type="AlphaFoldDB" id="A0A5S9MFI6"/>